<keyword evidence="2" id="KW-1185">Reference proteome</keyword>
<comment type="caution">
    <text evidence="1">The sequence shown here is derived from an EMBL/GenBank/DDBJ whole genome shotgun (WGS) entry which is preliminary data.</text>
</comment>
<dbReference type="Proteomes" id="UP000265715">
    <property type="component" value="Unassembled WGS sequence"/>
</dbReference>
<evidence type="ECO:0000313" key="2">
    <source>
        <dbReference type="Proteomes" id="UP000265715"/>
    </source>
</evidence>
<organism evidence="1 2">
    <name type="scientific">Calidithermus terrae</name>
    <dbReference type="NCBI Taxonomy" id="1408545"/>
    <lineage>
        <taxon>Bacteria</taxon>
        <taxon>Thermotogati</taxon>
        <taxon>Deinococcota</taxon>
        <taxon>Deinococci</taxon>
        <taxon>Thermales</taxon>
        <taxon>Thermaceae</taxon>
        <taxon>Calidithermus</taxon>
    </lineage>
</organism>
<sequence>MSRLMWLLSLLWLGILVYGLMDHLAEQQAVQGPVSHHSALLPA</sequence>
<name>A0A399F1C9_9DEIN</name>
<dbReference type="RefSeq" id="WP_275054020.1">
    <property type="nucleotide sequence ID" value="NZ_QXDL01000022.1"/>
</dbReference>
<gene>
    <name evidence="1" type="ORF">Mterra_00849</name>
</gene>
<evidence type="ECO:0000313" key="1">
    <source>
        <dbReference type="EMBL" id="RIH89079.1"/>
    </source>
</evidence>
<proteinExistence type="predicted"/>
<dbReference type="AlphaFoldDB" id="A0A399F1C9"/>
<protein>
    <submittedName>
        <fullName evidence="1">Uncharacterized protein</fullName>
    </submittedName>
</protein>
<dbReference type="EMBL" id="QXDL01000022">
    <property type="protein sequence ID" value="RIH89079.1"/>
    <property type="molecule type" value="Genomic_DNA"/>
</dbReference>
<reference evidence="1 2" key="1">
    <citation type="submission" date="2018-08" db="EMBL/GenBank/DDBJ databases">
        <title>Meiothermus terrae DSM 26712 genome sequencing project.</title>
        <authorList>
            <person name="Da Costa M.S."/>
            <person name="Albuquerque L."/>
            <person name="Raposo P."/>
            <person name="Froufe H.J.C."/>
            <person name="Barroso C.S."/>
            <person name="Egas C."/>
        </authorList>
    </citation>
    <scope>NUCLEOTIDE SEQUENCE [LARGE SCALE GENOMIC DNA]</scope>
    <source>
        <strain evidence="1 2">DSM 26712</strain>
    </source>
</reference>
<accession>A0A399F1C9</accession>